<dbReference type="InterPro" id="IPR001314">
    <property type="entry name" value="Peptidase_S1A"/>
</dbReference>
<comment type="subcellular location">
    <subcellularLocation>
        <location evidence="1">Secreted</location>
    </subcellularLocation>
</comment>
<dbReference type="InterPro" id="IPR036179">
    <property type="entry name" value="Ig-like_dom_sf"/>
</dbReference>
<evidence type="ECO:0000256" key="4">
    <source>
        <dbReference type="ARBA" id="ARBA00022729"/>
    </source>
</evidence>
<comment type="caution">
    <text evidence="10">The sequence shown here is derived from an EMBL/GenBank/DDBJ whole genome shotgun (WGS) entry which is preliminary data.</text>
</comment>
<evidence type="ECO:0000256" key="3">
    <source>
        <dbReference type="ARBA" id="ARBA00022670"/>
    </source>
</evidence>
<dbReference type="InterPro" id="IPR001254">
    <property type="entry name" value="Trypsin_dom"/>
</dbReference>
<dbReference type="GO" id="GO:0006508">
    <property type="term" value="P:proteolysis"/>
    <property type="evidence" value="ECO:0007669"/>
    <property type="project" value="UniProtKB-KW"/>
</dbReference>
<dbReference type="OrthoDB" id="6380398at2759"/>
<keyword evidence="7" id="KW-0325">Glycoprotein</keyword>
<dbReference type="SUPFAM" id="SSF48726">
    <property type="entry name" value="Immunoglobulin"/>
    <property type="match status" value="1"/>
</dbReference>
<name>A0A8S3UU84_MYTED</name>
<keyword evidence="8" id="KW-0720">Serine protease</keyword>
<dbReference type="Gene3D" id="2.60.40.10">
    <property type="entry name" value="Immunoglobulins"/>
    <property type="match status" value="1"/>
</dbReference>
<dbReference type="SUPFAM" id="SSF50494">
    <property type="entry name" value="Trypsin-like serine proteases"/>
    <property type="match status" value="1"/>
</dbReference>
<dbReference type="PANTHER" id="PTHR24252">
    <property type="entry name" value="ACROSIN-RELATED"/>
    <property type="match status" value="1"/>
</dbReference>
<accession>A0A8S3UU84</accession>
<dbReference type="PROSITE" id="PS00134">
    <property type="entry name" value="TRYPSIN_HIS"/>
    <property type="match status" value="1"/>
</dbReference>
<dbReference type="CDD" id="cd00190">
    <property type="entry name" value="Tryp_SPc"/>
    <property type="match status" value="1"/>
</dbReference>
<evidence type="ECO:0000256" key="6">
    <source>
        <dbReference type="ARBA" id="ARBA00023157"/>
    </source>
</evidence>
<dbReference type="PROSITE" id="PS50240">
    <property type="entry name" value="TRYPSIN_DOM"/>
    <property type="match status" value="1"/>
</dbReference>
<dbReference type="EMBL" id="CAJPWZ010002812">
    <property type="protein sequence ID" value="CAG2245969.1"/>
    <property type="molecule type" value="Genomic_DNA"/>
</dbReference>
<gene>
    <name evidence="10" type="ORF">MEDL_57982</name>
</gene>
<dbReference type="Gene3D" id="2.40.10.10">
    <property type="entry name" value="Trypsin-like serine proteases"/>
    <property type="match status" value="2"/>
</dbReference>
<keyword evidence="4" id="KW-0732">Signal</keyword>
<dbReference type="InterPro" id="IPR009003">
    <property type="entry name" value="Peptidase_S1_PA"/>
</dbReference>
<keyword evidence="6" id="KW-1015">Disulfide bond</keyword>
<dbReference type="SMART" id="SM00020">
    <property type="entry name" value="Tryp_SPc"/>
    <property type="match status" value="1"/>
</dbReference>
<dbReference type="Pfam" id="PF00089">
    <property type="entry name" value="Trypsin"/>
    <property type="match status" value="1"/>
</dbReference>
<dbReference type="InterPro" id="IPR033116">
    <property type="entry name" value="TRYPSIN_SER"/>
</dbReference>
<evidence type="ECO:0000259" key="9">
    <source>
        <dbReference type="PROSITE" id="PS50240"/>
    </source>
</evidence>
<keyword evidence="2" id="KW-0964">Secreted</keyword>
<keyword evidence="11" id="KW-1185">Reference proteome</keyword>
<evidence type="ECO:0000313" key="10">
    <source>
        <dbReference type="EMBL" id="CAG2245969.1"/>
    </source>
</evidence>
<reference evidence="10" key="1">
    <citation type="submission" date="2021-03" db="EMBL/GenBank/DDBJ databases">
        <authorList>
            <person name="Bekaert M."/>
        </authorList>
    </citation>
    <scope>NUCLEOTIDE SEQUENCE</scope>
</reference>
<sequence>MMSLHKTLSEGQYLAVSNVVPTDAGEYTCQVTSNDGCHVERSAQLSVIPASGFNSYCARDVLVHNPRVRMAGRITLGSSVDKASAPWHAVLRMRSQDKTFCGANLISSSWLITAAHCIRHFHIEFKEMFAKEKVDIFLGTNSCKGESGVKYGIKSYVVHPKFGARAVYDNDVALIELDRSVTFTENIQPVCLQPSSIINNNYLTHKLGHKIGRVVGCGQYSEFRKAAPEYLREVYVPYVNREDCASVNIGQGNFTDSMFCAGYSRRNMGDACFGDSGGSLTMRLSENHPWVLVGIVSWGVGCDRSNHYGYYTHVAAFENWIQNYTISDRDP</sequence>
<dbReference type="FunFam" id="2.40.10.10:FF:000068">
    <property type="entry name" value="transmembrane protease serine 2"/>
    <property type="match status" value="1"/>
</dbReference>
<evidence type="ECO:0000313" key="11">
    <source>
        <dbReference type="Proteomes" id="UP000683360"/>
    </source>
</evidence>
<dbReference type="PROSITE" id="PS00135">
    <property type="entry name" value="TRYPSIN_SER"/>
    <property type="match status" value="1"/>
</dbReference>
<evidence type="ECO:0000256" key="8">
    <source>
        <dbReference type="RuleBase" id="RU363034"/>
    </source>
</evidence>
<dbReference type="GO" id="GO:0005576">
    <property type="term" value="C:extracellular region"/>
    <property type="evidence" value="ECO:0007669"/>
    <property type="project" value="UniProtKB-SubCell"/>
</dbReference>
<dbReference type="GO" id="GO:0004252">
    <property type="term" value="F:serine-type endopeptidase activity"/>
    <property type="evidence" value="ECO:0007669"/>
    <property type="project" value="UniProtKB-EC"/>
</dbReference>
<dbReference type="PRINTS" id="PR00722">
    <property type="entry name" value="CHYMOTRYPSIN"/>
</dbReference>
<evidence type="ECO:0000256" key="7">
    <source>
        <dbReference type="ARBA" id="ARBA00023180"/>
    </source>
</evidence>
<dbReference type="InterPro" id="IPR013783">
    <property type="entry name" value="Ig-like_fold"/>
</dbReference>
<dbReference type="EC" id="3.4.21.5" evidence="10"/>
<dbReference type="InterPro" id="IPR043504">
    <property type="entry name" value="Peptidase_S1_PA_chymotrypsin"/>
</dbReference>
<protein>
    <submittedName>
        <fullName evidence="10">F2</fullName>
        <ecNumber evidence="10">3.4.21.5</ecNumber>
    </submittedName>
</protein>
<feature type="domain" description="Peptidase S1" evidence="9">
    <location>
        <begin position="74"/>
        <end position="326"/>
    </location>
</feature>
<dbReference type="PANTHER" id="PTHR24252:SF17">
    <property type="entry name" value="SUPPRESSOR OF TUMORIGENICITY 14 PROTEIN HOMOLOG-RELATED"/>
    <property type="match status" value="1"/>
</dbReference>
<evidence type="ECO:0000256" key="1">
    <source>
        <dbReference type="ARBA" id="ARBA00004613"/>
    </source>
</evidence>
<organism evidence="10 11">
    <name type="scientific">Mytilus edulis</name>
    <name type="common">Blue mussel</name>
    <dbReference type="NCBI Taxonomy" id="6550"/>
    <lineage>
        <taxon>Eukaryota</taxon>
        <taxon>Metazoa</taxon>
        <taxon>Spiralia</taxon>
        <taxon>Lophotrochozoa</taxon>
        <taxon>Mollusca</taxon>
        <taxon>Bivalvia</taxon>
        <taxon>Autobranchia</taxon>
        <taxon>Pteriomorphia</taxon>
        <taxon>Mytilida</taxon>
        <taxon>Mytiloidea</taxon>
        <taxon>Mytilidae</taxon>
        <taxon>Mytilinae</taxon>
        <taxon>Mytilus</taxon>
    </lineage>
</organism>
<dbReference type="Proteomes" id="UP000683360">
    <property type="component" value="Unassembled WGS sequence"/>
</dbReference>
<keyword evidence="3 8" id="KW-0645">Protease</keyword>
<dbReference type="AlphaFoldDB" id="A0A8S3UU84"/>
<dbReference type="FunFam" id="2.40.10.10:FF:000054">
    <property type="entry name" value="Complement C1r subcomponent"/>
    <property type="match status" value="1"/>
</dbReference>
<evidence type="ECO:0000256" key="5">
    <source>
        <dbReference type="ARBA" id="ARBA00022801"/>
    </source>
</evidence>
<proteinExistence type="predicted"/>
<dbReference type="InterPro" id="IPR018114">
    <property type="entry name" value="TRYPSIN_HIS"/>
</dbReference>
<keyword evidence="5 8" id="KW-0378">Hydrolase</keyword>
<evidence type="ECO:0000256" key="2">
    <source>
        <dbReference type="ARBA" id="ARBA00022525"/>
    </source>
</evidence>